<dbReference type="AlphaFoldDB" id="A0A3N1M9R3"/>
<feature type="domain" description="N-acetyltransferase" evidence="1">
    <location>
        <begin position="11"/>
        <end position="170"/>
    </location>
</feature>
<dbReference type="EMBL" id="RJKX01000013">
    <property type="protein sequence ID" value="ROP99784.1"/>
    <property type="molecule type" value="Genomic_DNA"/>
</dbReference>
<comment type="caution">
    <text evidence="2">The sequence shown here is derived from an EMBL/GenBank/DDBJ whole genome shotgun (WGS) entry which is preliminary data.</text>
</comment>
<dbReference type="Gene3D" id="3.40.630.30">
    <property type="match status" value="1"/>
</dbReference>
<dbReference type="Proteomes" id="UP000278222">
    <property type="component" value="Unassembled WGS sequence"/>
</dbReference>
<dbReference type="PANTHER" id="PTHR43792:SF1">
    <property type="entry name" value="N-ACETYLTRANSFERASE DOMAIN-CONTAINING PROTEIN"/>
    <property type="match status" value="1"/>
</dbReference>
<dbReference type="PROSITE" id="PS51186">
    <property type="entry name" value="GNAT"/>
    <property type="match status" value="1"/>
</dbReference>
<dbReference type="RefSeq" id="WP_123689133.1">
    <property type="nucleotide sequence ID" value="NZ_AP019700.1"/>
</dbReference>
<proteinExistence type="predicted"/>
<accession>A0A3N1M9R3</accession>
<dbReference type="InterPro" id="IPR016181">
    <property type="entry name" value="Acyl_CoA_acyltransferase"/>
</dbReference>
<name>A0A3N1M9R3_9PROT</name>
<sequence>MNAGTIRTARLRLRPPCEADVPRVAEALDDWTVAGWLSRTPYPYTEADARQFLLAPQPGSRERWAVADGASDRLLGLVTLEPCAEGREAGYWLHPDAQGHGFMAEALAGLLALADTAEPGLIVVATIHPDNYPSRRVLERCGFRFVEERPIDRPRRRGTGQVHLYRRNSG</sequence>
<dbReference type="SUPFAM" id="SSF55729">
    <property type="entry name" value="Acyl-CoA N-acyltransferases (Nat)"/>
    <property type="match status" value="1"/>
</dbReference>
<dbReference type="PANTHER" id="PTHR43792">
    <property type="entry name" value="GNAT FAMILY, PUTATIVE (AFU_ORTHOLOGUE AFUA_3G00765)-RELATED-RELATED"/>
    <property type="match status" value="1"/>
</dbReference>
<dbReference type="GO" id="GO:0016747">
    <property type="term" value="F:acyltransferase activity, transferring groups other than amino-acyl groups"/>
    <property type="evidence" value="ECO:0007669"/>
    <property type="project" value="InterPro"/>
</dbReference>
<dbReference type="OrthoDB" id="6293260at2"/>
<evidence type="ECO:0000313" key="3">
    <source>
        <dbReference type="Proteomes" id="UP000278222"/>
    </source>
</evidence>
<dbReference type="InterPro" id="IPR000182">
    <property type="entry name" value="GNAT_dom"/>
</dbReference>
<evidence type="ECO:0000313" key="2">
    <source>
        <dbReference type="EMBL" id="ROP99784.1"/>
    </source>
</evidence>
<keyword evidence="3" id="KW-1185">Reference proteome</keyword>
<evidence type="ECO:0000259" key="1">
    <source>
        <dbReference type="PROSITE" id="PS51186"/>
    </source>
</evidence>
<keyword evidence="2" id="KW-0808">Transferase</keyword>
<organism evidence="2 3">
    <name type="scientific">Stella humosa</name>
    <dbReference type="NCBI Taxonomy" id="94"/>
    <lineage>
        <taxon>Bacteria</taxon>
        <taxon>Pseudomonadati</taxon>
        <taxon>Pseudomonadota</taxon>
        <taxon>Alphaproteobacteria</taxon>
        <taxon>Rhodospirillales</taxon>
        <taxon>Stellaceae</taxon>
        <taxon>Stella</taxon>
    </lineage>
</organism>
<dbReference type="InterPro" id="IPR051531">
    <property type="entry name" value="N-acetyltransferase"/>
</dbReference>
<dbReference type="Pfam" id="PF13302">
    <property type="entry name" value="Acetyltransf_3"/>
    <property type="match status" value="1"/>
</dbReference>
<gene>
    <name evidence="2" type="ORF">EDC65_1572</name>
</gene>
<protein>
    <submittedName>
        <fullName evidence="2">RimJ/RimL family protein N-acetyltransferase</fullName>
    </submittedName>
</protein>
<reference evidence="2 3" key="1">
    <citation type="submission" date="2018-11" db="EMBL/GenBank/DDBJ databases">
        <title>Genomic Encyclopedia of Type Strains, Phase IV (KMG-IV): sequencing the most valuable type-strain genomes for metagenomic binning, comparative biology and taxonomic classification.</title>
        <authorList>
            <person name="Goeker M."/>
        </authorList>
    </citation>
    <scope>NUCLEOTIDE SEQUENCE [LARGE SCALE GENOMIC DNA]</scope>
    <source>
        <strain evidence="2 3">DSM 5900</strain>
    </source>
</reference>